<organism evidence="2 3">
    <name type="scientific">Dankookia rubra</name>
    <dbReference type="NCBI Taxonomy" id="1442381"/>
    <lineage>
        <taxon>Bacteria</taxon>
        <taxon>Pseudomonadati</taxon>
        <taxon>Pseudomonadota</taxon>
        <taxon>Alphaproteobacteria</taxon>
        <taxon>Acetobacterales</taxon>
        <taxon>Roseomonadaceae</taxon>
        <taxon>Dankookia</taxon>
    </lineage>
</organism>
<dbReference type="InterPro" id="IPR008620">
    <property type="entry name" value="FixH"/>
</dbReference>
<sequence>MSITMPSRHPVATQPRRSAWIPWIFVGGMALVVAVNGVLIFAAVDTFTGVTTGRSYDRGRAYNHVLAEAARQDALGWTGSVALAGGVLRVAVRDREGNPVAGRLDGVLRRPVEGTELPFAPAAATPGEWQAPVELRAGQWEARLRLTAADGRHLDIRQRVIAP</sequence>
<keyword evidence="1" id="KW-0812">Transmembrane</keyword>
<evidence type="ECO:0000313" key="2">
    <source>
        <dbReference type="EMBL" id="TDH60939.1"/>
    </source>
</evidence>
<dbReference type="RefSeq" id="WP_133290300.1">
    <property type="nucleotide sequence ID" value="NZ_SMSJ01000029.1"/>
</dbReference>
<dbReference type="EMBL" id="SMSJ01000029">
    <property type="protein sequence ID" value="TDH60939.1"/>
    <property type="molecule type" value="Genomic_DNA"/>
</dbReference>
<comment type="caution">
    <text evidence="2">The sequence shown here is derived from an EMBL/GenBank/DDBJ whole genome shotgun (WGS) entry which is preliminary data.</text>
</comment>
<gene>
    <name evidence="2" type="ORF">E2C06_19590</name>
</gene>
<protein>
    <submittedName>
        <fullName evidence="2">Nitrogen fixation protein fixH</fullName>
    </submittedName>
</protein>
<evidence type="ECO:0000256" key="1">
    <source>
        <dbReference type="SAM" id="Phobius"/>
    </source>
</evidence>
<dbReference type="OrthoDB" id="1495896at2"/>
<keyword evidence="1" id="KW-0472">Membrane</keyword>
<proteinExistence type="predicted"/>
<evidence type="ECO:0000313" key="3">
    <source>
        <dbReference type="Proteomes" id="UP000295096"/>
    </source>
</evidence>
<keyword evidence="1" id="KW-1133">Transmembrane helix</keyword>
<keyword evidence="3" id="KW-1185">Reference proteome</keyword>
<accession>A0A4R5QE50</accession>
<name>A0A4R5QE50_9PROT</name>
<feature type="transmembrane region" description="Helical" evidence="1">
    <location>
        <begin position="20"/>
        <end position="44"/>
    </location>
</feature>
<dbReference type="AlphaFoldDB" id="A0A4R5QE50"/>
<dbReference type="Pfam" id="PF05751">
    <property type="entry name" value="FixH"/>
    <property type="match status" value="1"/>
</dbReference>
<dbReference type="Proteomes" id="UP000295096">
    <property type="component" value="Unassembled WGS sequence"/>
</dbReference>
<reference evidence="2 3" key="1">
    <citation type="journal article" date="2016" name="J. Microbiol.">
        <title>Dankookia rubra gen. nov., sp. nov., an alphaproteobacterium isolated from sediment of a shallow stream.</title>
        <authorList>
            <person name="Kim W.H."/>
            <person name="Kim D.H."/>
            <person name="Kang K."/>
            <person name="Ahn T.Y."/>
        </authorList>
    </citation>
    <scope>NUCLEOTIDE SEQUENCE [LARGE SCALE GENOMIC DNA]</scope>
    <source>
        <strain evidence="2 3">JCM30602</strain>
    </source>
</reference>